<gene>
    <name evidence="10" type="ORF">BKP37_14285</name>
</gene>
<organism evidence="10 11">
    <name type="scientific">Anaerobacillus alkalilacustris</name>
    <dbReference type="NCBI Taxonomy" id="393763"/>
    <lineage>
        <taxon>Bacteria</taxon>
        <taxon>Bacillati</taxon>
        <taxon>Bacillota</taxon>
        <taxon>Bacilli</taxon>
        <taxon>Bacillales</taxon>
        <taxon>Bacillaceae</taxon>
        <taxon>Anaerobacillus</taxon>
    </lineage>
</organism>
<dbReference type="GO" id="GO:0016020">
    <property type="term" value="C:membrane"/>
    <property type="evidence" value="ECO:0007669"/>
    <property type="project" value="UniProtKB-SubCell"/>
</dbReference>
<keyword evidence="7" id="KW-0449">Lipoprotein</keyword>
<dbReference type="InterPro" id="IPR057336">
    <property type="entry name" value="GerAC_N"/>
</dbReference>
<evidence type="ECO:0000256" key="2">
    <source>
        <dbReference type="ARBA" id="ARBA00007886"/>
    </source>
</evidence>
<reference evidence="10 11" key="1">
    <citation type="submission" date="2016-10" db="EMBL/GenBank/DDBJ databases">
        <title>Draft genome sequences of four alkaliphilic bacteria belonging to the Anaerobacillus genus.</title>
        <authorList>
            <person name="Bassil N.M."/>
            <person name="Lloyd J.R."/>
        </authorList>
    </citation>
    <scope>NUCLEOTIDE SEQUENCE [LARGE SCALE GENOMIC DNA]</scope>
    <source>
        <strain evidence="10 11">DSM 18345</strain>
    </source>
</reference>
<evidence type="ECO:0000256" key="6">
    <source>
        <dbReference type="ARBA" id="ARBA00023139"/>
    </source>
</evidence>
<dbReference type="EMBL" id="MLQR01000032">
    <property type="protein sequence ID" value="OIJ12244.1"/>
    <property type="molecule type" value="Genomic_DNA"/>
</dbReference>
<dbReference type="Pfam" id="PF25198">
    <property type="entry name" value="Spore_GerAC_N"/>
    <property type="match status" value="1"/>
</dbReference>
<name>A0A1S2LIV4_9BACI</name>
<keyword evidence="4" id="KW-0732">Signal</keyword>
<dbReference type="Proteomes" id="UP000179524">
    <property type="component" value="Unassembled WGS sequence"/>
</dbReference>
<dbReference type="PANTHER" id="PTHR35789:SF1">
    <property type="entry name" value="SPORE GERMINATION PROTEIN B3"/>
    <property type="match status" value="1"/>
</dbReference>
<evidence type="ECO:0000259" key="9">
    <source>
        <dbReference type="Pfam" id="PF25198"/>
    </source>
</evidence>
<dbReference type="AlphaFoldDB" id="A0A1S2LIV4"/>
<dbReference type="PROSITE" id="PS51257">
    <property type="entry name" value="PROKAR_LIPOPROTEIN"/>
    <property type="match status" value="1"/>
</dbReference>
<evidence type="ECO:0000256" key="1">
    <source>
        <dbReference type="ARBA" id="ARBA00004635"/>
    </source>
</evidence>
<dbReference type="Pfam" id="PF05504">
    <property type="entry name" value="Spore_GerAC"/>
    <property type="match status" value="1"/>
</dbReference>
<evidence type="ECO:0000256" key="5">
    <source>
        <dbReference type="ARBA" id="ARBA00023136"/>
    </source>
</evidence>
<dbReference type="InterPro" id="IPR038501">
    <property type="entry name" value="Spore_GerAC_C_sf"/>
</dbReference>
<evidence type="ECO:0000256" key="3">
    <source>
        <dbReference type="ARBA" id="ARBA00022544"/>
    </source>
</evidence>
<comment type="subcellular location">
    <subcellularLocation>
        <location evidence="1">Membrane</location>
        <topology evidence="1">Lipid-anchor</topology>
    </subcellularLocation>
</comment>
<evidence type="ECO:0000256" key="4">
    <source>
        <dbReference type="ARBA" id="ARBA00022729"/>
    </source>
</evidence>
<evidence type="ECO:0000256" key="7">
    <source>
        <dbReference type="ARBA" id="ARBA00023288"/>
    </source>
</evidence>
<dbReference type="Gene3D" id="3.30.300.210">
    <property type="entry name" value="Nutrient germinant receptor protein C, domain 3"/>
    <property type="match status" value="1"/>
</dbReference>
<keyword evidence="3" id="KW-0309">Germination</keyword>
<evidence type="ECO:0000313" key="10">
    <source>
        <dbReference type="EMBL" id="OIJ12244.1"/>
    </source>
</evidence>
<dbReference type="OrthoDB" id="9816067at2"/>
<dbReference type="InterPro" id="IPR046953">
    <property type="entry name" value="Spore_GerAC-like_C"/>
</dbReference>
<sequence length="396" mass="45519">MRIVRLFLLIILLIGSSGCWDRIELNEVSFVSGIAIEKGDKYNYLLTLEVINAEEFGGETTQGNTGTILFSAEGDSIAELSDRMNVGLTRQLNFSHTRVIVIDEELARQGVSSFLQYFERSAEYRNDFHLVISRGIKAQDIIGTTYPIYRIPSMKMDSQFRSMEEEWGGYPEVRLTDFTHNIIAEGRYPVAAAVTVQGNHKKGKSVENNRKADLDGIVVLNGLSLFDIDKLVGYLSVEQTRDYMWIRNNINKTTVKATTPEEAFFSARIYNSHTTLKANYKNNRPVITIDIVLEGDVLSDESKLTIDKLSRFEQLEEELKKEIETKIKNTVTHVQEEYGIDIFGFGEAMRRQHYQQFKKVKDNWDEEFKKAEINVQAKVFLRRDGIRTRSFLDEME</sequence>
<keyword evidence="5" id="KW-0472">Membrane</keyword>
<accession>A0A1S2LIV4</accession>
<protein>
    <submittedName>
        <fullName evidence="10">Uncharacterized protein</fullName>
    </submittedName>
</protein>
<dbReference type="GO" id="GO:0009847">
    <property type="term" value="P:spore germination"/>
    <property type="evidence" value="ECO:0007669"/>
    <property type="project" value="InterPro"/>
</dbReference>
<feature type="domain" description="Spore germination GerAC-like C-terminal" evidence="8">
    <location>
        <begin position="221"/>
        <end position="385"/>
    </location>
</feature>
<proteinExistence type="inferred from homology"/>
<keyword evidence="6" id="KW-0564">Palmitate</keyword>
<comment type="similarity">
    <text evidence="2">Belongs to the GerABKC lipoprotein family.</text>
</comment>
<evidence type="ECO:0000259" key="8">
    <source>
        <dbReference type="Pfam" id="PF05504"/>
    </source>
</evidence>
<keyword evidence="11" id="KW-1185">Reference proteome</keyword>
<dbReference type="PANTHER" id="PTHR35789">
    <property type="entry name" value="SPORE GERMINATION PROTEIN B3"/>
    <property type="match status" value="1"/>
</dbReference>
<comment type="caution">
    <text evidence="10">The sequence shown here is derived from an EMBL/GenBank/DDBJ whole genome shotgun (WGS) entry which is preliminary data.</text>
</comment>
<evidence type="ECO:0000313" key="11">
    <source>
        <dbReference type="Proteomes" id="UP000179524"/>
    </source>
</evidence>
<dbReference type="NCBIfam" id="TIGR02887">
    <property type="entry name" value="spore_ger_x_C"/>
    <property type="match status" value="1"/>
</dbReference>
<dbReference type="RefSeq" id="WP_071310290.1">
    <property type="nucleotide sequence ID" value="NZ_MLQR01000032.1"/>
</dbReference>
<dbReference type="InterPro" id="IPR008844">
    <property type="entry name" value="Spore_GerAC-like"/>
</dbReference>
<feature type="domain" description="Spore germination protein N-terminal" evidence="9">
    <location>
        <begin position="21"/>
        <end position="195"/>
    </location>
</feature>